<dbReference type="Pfam" id="PF00196">
    <property type="entry name" value="GerE"/>
    <property type="match status" value="1"/>
</dbReference>
<evidence type="ECO:0000259" key="6">
    <source>
        <dbReference type="PROSITE" id="PS50110"/>
    </source>
</evidence>
<dbReference type="PANTHER" id="PTHR44591">
    <property type="entry name" value="STRESS RESPONSE REGULATOR PROTEIN 1"/>
    <property type="match status" value="1"/>
</dbReference>
<evidence type="ECO:0000256" key="1">
    <source>
        <dbReference type="ARBA" id="ARBA00018672"/>
    </source>
</evidence>
<gene>
    <name evidence="7" type="ordered locus">Desor_1394</name>
</gene>
<dbReference type="GO" id="GO:0000160">
    <property type="term" value="P:phosphorelay signal transduction system"/>
    <property type="evidence" value="ECO:0007669"/>
    <property type="project" value="InterPro"/>
</dbReference>
<protein>
    <recommendedName>
        <fullName evidence="1">Stage 0 sporulation protein A homolog</fullName>
    </recommendedName>
</protein>
<accession>G7W8B3</accession>
<dbReference type="GO" id="GO:0003677">
    <property type="term" value="F:DNA binding"/>
    <property type="evidence" value="ECO:0007669"/>
    <property type="project" value="UniProtKB-KW"/>
</dbReference>
<evidence type="ECO:0000313" key="8">
    <source>
        <dbReference type="Proteomes" id="UP000006346"/>
    </source>
</evidence>
<dbReference type="PROSITE" id="PS50110">
    <property type="entry name" value="RESPONSE_REGULATORY"/>
    <property type="match status" value="1"/>
</dbReference>
<dbReference type="SMART" id="SM00448">
    <property type="entry name" value="REC"/>
    <property type="match status" value="1"/>
</dbReference>
<dbReference type="SUPFAM" id="SSF52172">
    <property type="entry name" value="CheY-like"/>
    <property type="match status" value="1"/>
</dbReference>
<dbReference type="InterPro" id="IPR000792">
    <property type="entry name" value="Tscrpt_reg_LuxR_C"/>
</dbReference>
<evidence type="ECO:0000256" key="2">
    <source>
        <dbReference type="ARBA" id="ARBA00022553"/>
    </source>
</evidence>
<keyword evidence="3 7" id="KW-0238">DNA-binding</keyword>
<dbReference type="PATRIC" id="fig|768706.3.peg.1380"/>
<evidence type="ECO:0000256" key="3">
    <source>
        <dbReference type="ARBA" id="ARBA00023125"/>
    </source>
</evidence>
<dbReference type="PANTHER" id="PTHR44591:SF3">
    <property type="entry name" value="RESPONSE REGULATORY DOMAIN-CONTAINING PROTEIN"/>
    <property type="match status" value="1"/>
</dbReference>
<evidence type="ECO:0000256" key="5">
    <source>
        <dbReference type="PROSITE-ProRule" id="PRU00169"/>
    </source>
</evidence>
<keyword evidence="2 5" id="KW-0597">Phosphoprotein</keyword>
<evidence type="ECO:0000256" key="4">
    <source>
        <dbReference type="ARBA" id="ARBA00024867"/>
    </source>
</evidence>
<dbReference type="Gene3D" id="3.40.50.2300">
    <property type="match status" value="1"/>
</dbReference>
<dbReference type="EMBL" id="CP003108">
    <property type="protein sequence ID" value="AET67053.1"/>
    <property type="molecule type" value="Genomic_DNA"/>
</dbReference>
<evidence type="ECO:0000313" key="7">
    <source>
        <dbReference type="EMBL" id="AET67053.1"/>
    </source>
</evidence>
<comment type="function">
    <text evidence="4">May play the central regulatory role in sporulation. It may be an element of the effector pathway responsible for the activation of sporulation genes in response to nutritional stress. Spo0A may act in concert with spo0H (a sigma factor) to control the expression of some genes that are critical to the sporulation process.</text>
</comment>
<dbReference type="AlphaFoldDB" id="G7W8B3"/>
<dbReference type="OrthoDB" id="9790669at2"/>
<keyword evidence="8" id="KW-1185">Reference proteome</keyword>
<reference evidence="7 8" key="2">
    <citation type="journal article" date="2012" name="J. Bacteriol.">
        <title>Complete genome sequences of Desulfosporosinus orientis DSM765T, Desulfosporosinus youngiae DSM17734T, Desulfosporosinus meridiei DSM13257T, and Desulfosporosinus acidiphilus DSM22704T.</title>
        <authorList>
            <person name="Pester M."/>
            <person name="Brambilla E."/>
            <person name="Alazard D."/>
            <person name="Rattei T."/>
            <person name="Weinmaier T."/>
            <person name="Han J."/>
            <person name="Lucas S."/>
            <person name="Lapidus A."/>
            <person name="Cheng J.F."/>
            <person name="Goodwin L."/>
            <person name="Pitluck S."/>
            <person name="Peters L."/>
            <person name="Ovchinnikova G."/>
            <person name="Teshima H."/>
            <person name="Detter J.C."/>
            <person name="Han C.S."/>
            <person name="Tapia R."/>
            <person name="Land M.L."/>
            <person name="Hauser L."/>
            <person name="Kyrpides N.C."/>
            <person name="Ivanova N.N."/>
            <person name="Pagani I."/>
            <person name="Huntmann M."/>
            <person name="Wei C.L."/>
            <person name="Davenport K.W."/>
            <person name="Daligault H."/>
            <person name="Chain P.S."/>
            <person name="Chen A."/>
            <person name="Mavromatis K."/>
            <person name="Markowitz V."/>
            <person name="Szeto E."/>
            <person name="Mikhailova N."/>
            <person name="Pati A."/>
            <person name="Wagner M."/>
            <person name="Woyke T."/>
            <person name="Ollivier B."/>
            <person name="Klenk H.P."/>
            <person name="Spring S."/>
            <person name="Loy A."/>
        </authorList>
    </citation>
    <scope>NUCLEOTIDE SEQUENCE [LARGE SCALE GENOMIC DNA]</scope>
    <source>
        <strain evidence="8">ATCC 19365 / DSM 765 / NCIMB 8382 / VKM B-1628</strain>
    </source>
</reference>
<dbReference type="InterPro" id="IPR050595">
    <property type="entry name" value="Bact_response_regulator"/>
</dbReference>
<dbReference type="Gene3D" id="1.10.10.10">
    <property type="entry name" value="Winged helix-like DNA-binding domain superfamily/Winged helix DNA-binding domain"/>
    <property type="match status" value="1"/>
</dbReference>
<dbReference type="InterPro" id="IPR001789">
    <property type="entry name" value="Sig_transdc_resp-reg_receiver"/>
</dbReference>
<feature type="domain" description="Response regulatory" evidence="6">
    <location>
        <begin position="6"/>
        <end position="122"/>
    </location>
</feature>
<dbReference type="GO" id="GO:0006355">
    <property type="term" value="P:regulation of DNA-templated transcription"/>
    <property type="evidence" value="ECO:0007669"/>
    <property type="project" value="InterPro"/>
</dbReference>
<name>G7W8B3_DESOD</name>
<dbReference type="HOGENOM" id="CLU_000445_90_4_9"/>
<dbReference type="RefSeq" id="WP_014183872.1">
    <property type="nucleotide sequence ID" value="NC_016584.1"/>
</dbReference>
<dbReference type="InterPro" id="IPR016032">
    <property type="entry name" value="Sig_transdc_resp-reg_C-effctor"/>
</dbReference>
<organism evidence="7 8">
    <name type="scientific">Desulfosporosinus orientis (strain ATCC 19365 / DSM 765 / NCIMB 8382 / VKM B-1628 / Singapore I)</name>
    <name type="common">Desulfotomaculum orientis</name>
    <dbReference type="NCBI Taxonomy" id="768706"/>
    <lineage>
        <taxon>Bacteria</taxon>
        <taxon>Bacillati</taxon>
        <taxon>Bacillota</taxon>
        <taxon>Clostridia</taxon>
        <taxon>Eubacteriales</taxon>
        <taxon>Desulfitobacteriaceae</taxon>
        <taxon>Desulfosporosinus</taxon>
    </lineage>
</organism>
<reference evidence="8" key="1">
    <citation type="submission" date="2011-11" db="EMBL/GenBank/DDBJ databases">
        <title>Complete sequence of Desulfosporosinus orientis DSM 765.</title>
        <authorList>
            <person name="Lucas S."/>
            <person name="Han J."/>
            <person name="Lapidus A."/>
            <person name="Cheng J.-F."/>
            <person name="Goodwin L."/>
            <person name="Pitluck S."/>
            <person name="Peters L."/>
            <person name="Ovchinnikova G."/>
            <person name="Teshima H."/>
            <person name="Detter J.C."/>
            <person name="Han C."/>
            <person name="Tapia R."/>
            <person name="Land M."/>
            <person name="Hauser L."/>
            <person name="Kyrpides N."/>
            <person name="Ivanova N."/>
            <person name="Pagani I."/>
            <person name="Pester M."/>
            <person name="Spring S."/>
            <person name="Ollivier B."/>
            <person name="Rattei T."/>
            <person name="Klenk H.-P."/>
            <person name="Wagner M."/>
            <person name="Loy A."/>
            <person name="Woyke T."/>
        </authorList>
    </citation>
    <scope>NUCLEOTIDE SEQUENCE [LARGE SCALE GENOMIC DNA]</scope>
    <source>
        <strain evidence="8">ATCC 19365 / DSM 765 / NCIMB 8382 / VKM B-1628</strain>
    </source>
</reference>
<dbReference type="InterPro" id="IPR011006">
    <property type="entry name" value="CheY-like_superfamily"/>
</dbReference>
<dbReference type="InterPro" id="IPR036388">
    <property type="entry name" value="WH-like_DNA-bd_sf"/>
</dbReference>
<dbReference type="STRING" id="768706.Desor_1394"/>
<dbReference type="Pfam" id="PF00072">
    <property type="entry name" value="Response_reg"/>
    <property type="match status" value="1"/>
</dbReference>
<dbReference type="KEGG" id="dor:Desor_1394"/>
<sequence>MEDKNAVLIVDDDPALLKMAGEILRGNYAVSCVKSGYEAVALLQTDYRPDIILLDIDMPGLSGFDTLTALREIEDAQDIPIVFLTGVTKTEAELKGLSCGAVDYITKPFIKEILLARLKVHLENGKRLRQLSMVEKNRQEIRIDEEKFGQTSAGLSDTEKKILRLIVLGYTNQEIGEALHYSYNYVKKVVGTIYEKKYVSKRSELKKLFL</sequence>
<dbReference type="Proteomes" id="UP000006346">
    <property type="component" value="Chromosome"/>
</dbReference>
<dbReference type="eggNOG" id="COG2197">
    <property type="taxonomic scope" value="Bacteria"/>
</dbReference>
<proteinExistence type="predicted"/>
<dbReference type="SUPFAM" id="SSF46894">
    <property type="entry name" value="C-terminal effector domain of the bipartite response regulators"/>
    <property type="match status" value="1"/>
</dbReference>
<feature type="modified residue" description="4-aspartylphosphate" evidence="5">
    <location>
        <position position="55"/>
    </location>
</feature>
<dbReference type="SMART" id="SM00421">
    <property type="entry name" value="HTH_LUXR"/>
    <property type="match status" value="1"/>
</dbReference>